<accession>A0A2K1ZGH7</accession>
<dbReference type="FunCoup" id="A0A2K1ZGH7">
    <property type="interactions" value="1413"/>
</dbReference>
<keyword evidence="10" id="KW-1185">Reference proteome</keyword>
<keyword evidence="4 7" id="KW-0472">Membrane</keyword>
<dbReference type="GO" id="GO:0080115">
    <property type="term" value="F:myosin XI tail binding"/>
    <property type="evidence" value="ECO:0007669"/>
    <property type="project" value="UniProtKB-ARBA"/>
</dbReference>
<evidence type="ECO:0000256" key="5">
    <source>
        <dbReference type="SAM" id="Coils"/>
    </source>
</evidence>
<dbReference type="InParanoid" id="A0A2K1ZGH7"/>
<feature type="compositionally biased region" description="Basic and acidic residues" evidence="6">
    <location>
        <begin position="508"/>
        <end position="522"/>
    </location>
</feature>
<dbReference type="ExpressionAtlas" id="A0A2K1ZGH7">
    <property type="expression patterns" value="baseline and differential"/>
</dbReference>
<feature type="transmembrane region" description="Helical" evidence="7">
    <location>
        <begin position="20"/>
        <end position="45"/>
    </location>
</feature>
<evidence type="ECO:0000313" key="9">
    <source>
        <dbReference type="EMBL" id="PNT24377.1"/>
    </source>
</evidence>
<dbReference type="Proteomes" id="UP000006729">
    <property type="component" value="Chromosome 8"/>
</dbReference>
<dbReference type="EMBL" id="CM009297">
    <property type="protein sequence ID" value="PNT24377.1"/>
    <property type="molecule type" value="Genomic_DNA"/>
</dbReference>
<dbReference type="PROSITE" id="PS51775">
    <property type="entry name" value="GTD_BINDING"/>
    <property type="match status" value="1"/>
</dbReference>
<feature type="domain" description="GTD-binding" evidence="8">
    <location>
        <begin position="598"/>
        <end position="696"/>
    </location>
</feature>
<comment type="subcellular location">
    <subcellularLocation>
        <location evidence="1">Membrane</location>
        <topology evidence="1">Single-pass membrane protein</topology>
    </subcellularLocation>
</comment>
<dbReference type="InterPro" id="IPR007656">
    <property type="entry name" value="GTD-bd"/>
</dbReference>
<protein>
    <recommendedName>
        <fullName evidence="8">GTD-binding domain-containing protein</fullName>
    </recommendedName>
</protein>
<feature type="region of interest" description="Disordered" evidence="6">
    <location>
        <begin position="713"/>
        <end position="739"/>
    </location>
</feature>
<evidence type="ECO:0000256" key="7">
    <source>
        <dbReference type="SAM" id="Phobius"/>
    </source>
</evidence>
<evidence type="ECO:0000313" key="10">
    <source>
        <dbReference type="Proteomes" id="UP000006729"/>
    </source>
</evidence>
<dbReference type="PANTHER" id="PTHR31448:SF3">
    <property type="entry name" value="MYOSIN-BINDING PROTEIN 2"/>
    <property type="match status" value="1"/>
</dbReference>
<evidence type="ECO:0000259" key="8">
    <source>
        <dbReference type="PROSITE" id="PS51775"/>
    </source>
</evidence>
<feature type="compositionally biased region" description="Polar residues" evidence="6">
    <location>
        <begin position="494"/>
        <end position="507"/>
    </location>
</feature>
<feature type="region of interest" description="Disordered" evidence="6">
    <location>
        <begin position="492"/>
        <end position="558"/>
    </location>
</feature>
<evidence type="ECO:0000256" key="6">
    <source>
        <dbReference type="SAM" id="MobiDB-lite"/>
    </source>
</evidence>
<evidence type="ECO:0000256" key="1">
    <source>
        <dbReference type="ARBA" id="ARBA00004167"/>
    </source>
</evidence>
<gene>
    <name evidence="9" type="ORF">POPTR_008G132200</name>
</gene>
<keyword evidence="5" id="KW-0175">Coiled coil</keyword>
<name>A0A2K1ZGH7_POPTR</name>
<keyword evidence="3 7" id="KW-1133">Transmembrane helix</keyword>
<feature type="coiled-coil region" evidence="5">
    <location>
        <begin position="604"/>
        <end position="705"/>
    </location>
</feature>
<evidence type="ECO:0000256" key="4">
    <source>
        <dbReference type="ARBA" id="ARBA00023136"/>
    </source>
</evidence>
<dbReference type="AlphaFoldDB" id="A0A2K1ZGH7"/>
<sequence>MAGNKFATMLNRNTNKITLILVYAILEWILIILLLLNSLFSYLIIKFADYFGLKRPCLWCSRLDHFFEPTNFQNSYRSLVCDDHAKEISKLGYCSNHRKLAESQDMCEDCSSSSHSESLNKFAFFPWMKQLRDLQDLGGGKLSENGEDDLKCSCCGVCLDTKLFCDDYCLINPSWGDSVFTQKGNLVLDHQVDDKVGVEDHPDRESSDFVSDFCGVEQGIVENRGLEIGNREEEVGQNCSGPVSNFDRKEVAADDCEKEDVFLEEQEEPVKKDDLNGQMDNPACVQPVMVQASSSKDKASEIQPWHLEFYIDQDDCHLIPVELIDSDATEKQIRKRHGKGVEENSGSEDFVLEFDKQVGAQYELIVEDRSNLEEEMPLISVDDNAEEPKIAVVRFMEILEKESSSGVHADLDLVEEEFELVATAQPTQTPSSDGNDAQESSLAVGEFMDSDYNQVSEEALQMLSDEIEADVSIGTEIPDQGQIDDIHYGEEVSPSYSSKQEDPSTSDVNKHACEDHGSKQAEEDAIEFRTITVETGEPSLHTEGNELEEDKIPDTPTSMDSLHHLHKKLLLLERKESATEESLDGSIISDVEAGEGVLTTEKLKSALRAERKALSALYAELEEERSASAVAANQTMAMINRLQEEKAAMQMEALQYQRMMEEQSEYDQEALQLLNELMVKREKEKAELEKELEIYRKKVQDYEMKEKLMVLKRRRDGSTRSGTASPSCSNAEDSDGLSADLNHEGREVAESFDNHQESSNQNTPVDAVIYLESSLANFEEERLSILEQLKVLEEKLFMLSDDEEQQFEDIKPIEHLYQENGNDYNEIYDHSSESNGVANGHYKEMNGKHQQGRRNIDAKAKRLLPLFDAIDTESEDGILNGHSKGFDSVAFQMSVNKSDMDRKKLAVEEEVDHFYERLLALEADREFLKHCITSLRKGDKGIELLQDILQHLRDLRNLEQRARNLEDGAL</sequence>
<reference evidence="9 10" key="1">
    <citation type="journal article" date="2006" name="Science">
        <title>The genome of black cottonwood, Populus trichocarpa (Torr. &amp; Gray).</title>
        <authorList>
            <person name="Tuskan G.A."/>
            <person name="Difazio S."/>
            <person name="Jansson S."/>
            <person name="Bohlmann J."/>
            <person name="Grigoriev I."/>
            <person name="Hellsten U."/>
            <person name="Putnam N."/>
            <person name="Ralph S."/>
            <person name="Rombauts S."/>
            <person name="Salamov A."/>
            <person name="Schein J."/>
            <person name="Sterck L."/>
            <person name="Aerts A."/>
            <person name="Bhalerao R.R."/>
            <person name="Bhalerao R.P."/>
            <person name="Blaudez D."/>
            <person name="Boerjan W."/>
            <person name="Brun A."/>
            <person name="Brunner A."/>
            <person name="Busov V."/>
            <person name="Campbell M."/>
            <person name="Carlson J."/>
            <person name="Chalot M."/>
            <person name="Chapman J."/>
            <person name="Chen G.L."/>
            <person name="Cooper D."/>
            <person name="Coutinho P.M."/>
            <person name="Couturier J."/>
            <person name="Covert S."/>
            <person name="Cronk Q."/>
            <person name="Cunningham R."/>
            <person name="Davis J."/>
            <person name="Degroeve S."/>
            <person name="Dejardin A."/>
            <person name="Depamphilis C."/>
            <person name="Detter J."/>
            <person name="Dirks B."/>
            <person name="Dubchak I."/>
            <person name="Duplessis S."/>
            <person name="Ehlting J."/>
            <person name="Ellis B."/>
            <person name="Gendler K."/>
            <person name="Goodstein D."/>
            <person name="Gribskov M."/>
            <person name="Grimwood J."/>
            <person name="Groover A."/>
            <person name="Gunter L."/>
            <person name="Hamberger B."/>
            <person name="Heinze B."/>
            <person name="Helariutta Y."/>
            <person name="Henrissat B."/>
            <person name="Holligan D."/>
            <person name="Holt R."/>
            <person name="Huang W."/>
            <person name="Islam-Faridi N."/>
            <person name="Jones S."/>
            <person name="Jones-Rhoades M."/>
            <person name="Jorgensen R."/>
            <person name="Joshi C."/>
            <person name="Kangasjarvi J."/>
            <person name="Karlsson J."/>
            <person name="Kelleher C."/>
            <person name="Kirkpatrick R."/>
            <person name="Kirst M."/>
            <person name="Kohler A."/>
            <person name="Kalluri U."/>
            <person name="Larimer F."/>
            <person name="Leebens-Mack J."/>
            <person name="Leple J.C."/>
            <person name="Locascio P."/>
            <person name="Lou Y."/>
            <person name="Lucas S."/>
            <person name="Martin F."/>
            <person name="Montanini B."/>
            <person name="Napoli C."/>
            <person name="Nelson D.R."/>
            <person name="Nelson C."/>
            <person name="Nieminen K."/>
            <person name="Nilsson O."/>
            <person name="Pereda V."/>
            <person name="Peter G."/>
            <person name="Philippe R."/>
            <person name="Pilate G."/>
            <person name="Poliakov A."/>
            <person name="Razumovskaya J."/>
            <person name="Richardson P."/>
            <person name="Rinaldi C."/>
            <person name="Ritland K."/>
            <person name="Rouze P."/>
            <person name="Ryaboy D."/>
            <person name="Schmutz J."/>
            <person name="Schrader J."/>
            <person name="Segerman B."/>
            <person name="Shin H."/>
            <person name="Siddiqui A."/>
            <person name="Sterky F."/>
            <person name="Terry A."/>
            <person name="Tsai C.J."/>
            <person name="Uberbacher E."/>
            <person name="Unneberg P."/>
            <person name="Vahala J."/>
            <person name="Wall K."/>
            <person name="Wessler S."/>
            <person name="Yang G."/>
            <person name="Yin T."/>
            <person name="Douglas C."/>
            <person name="Marra M."/>
            <person name="Sandberg G."/>
            <person name="Van de Peer Y."/>
            <person name="Rokhsar D."/>
        </authorList>
    </citation>
    <scope>NUCLEOTIDE SEQUENCE [LARGE SCALE GENOMIC DNA]</scope>
    <source>
        <strain evidence="10">cv. Nisqually</strain>
    </source>
</reference>
<dbReference type="STRING" id="3694.A0A2K1ZGH7"/>
<dbReference type="InterPro" id="IPR039306">
    <property type="entry name" value="MYOB"/>
</dbReference>
<proteinExistence type="predicted"/>
<keyword evidence="2 7" id="KW-0812">Transmembrane</keyword>
<evidence type="ECO:0000256" key="3">
    <source>
        <dbReference type="ARBA" id="ARBA00022989"/>
    </source>
</evidence>
<dbReference type="GO" id="GO:0016020">
    <property type="term" value="C:membrane"/>
    <property type="evidence" value="ECO:0007669"/>
    <property type="project" value="UniProtKB-SubCell"/>
</dbReference>
<organism evidence="9 10">
    <name type="scientific">Populus trichocarpa</name>
    <name type="common">Western balsam poplar</name>
    <name type="synonym">Populus balsamifera subsp. trichocarpa</name>
    <dbReference type="NCBI Taxonomy" id="3694"/>
    <lineage>
        <taxon>Eukaryota</taxon>
        <taxon>Viridiplantae</taxon>
        <taxon>Streptophyta</taxon>
        <taxon>Embryophyta</taxon>
        <taxon>Tracheophyta</taxon>
        <taxon>Spermatophyta</taxon>
        <taxon>Magnoliopsida</taxon>
        <taxon>eudicotyledons</taxon>
        <taxon>Gunneridae</taxon>
        <taxon>Pentapetalae</taxon>
        <taxon>rosids</taxon>
        <taxon>fabids</taxon>
        <taxon>Malpighiales</taxon>
        <taxon>Salicaceae</taxon>
        <taxon>Saliceae</taxon>
        <taxon>Populus</taxon>
    </lineage>
</organism>
<dbReference type="PANTHER" id="PTHR31448">
    <property type="entry name" value="MYOSIN-BINDING PROTEIN 2"/>
    <property type="match status" value="1"/>
</dbReference>
<feature type="compositionally biased region" description="Polar residues" evidence="6">
    <location>
        <begin position="719"/>
        <end position="731"/>
    </location>
</feature>
<dbReference type="Pfam" id="PF04576">
    <property type="entry name" value="Zein-binding"/>
    <property type="match status" value="1"/>
</dbReference>
<evidence type="ECO:0000256" key="2">
    <source>
        <dbReference type="ARBA" id="ARBA00022692"/>
    </source>
</evidence>